<dbReference type="PANTHER" id="PTHR43792:SF1">
    <property type="entry name" value="N-ACETYLTRANSFERASE DOMAIN-CONTAINING PROTEIN"/>
    <property type="match status" value="1"/>
</dbReference>
<dbReference type="KEGG" id="pmaw:MACH26_39370"/>
<dbReference type="AlphaFoldDB" id="A0AA48KR32"/>
<dbReference type="Proteomes" id="UP001333710">
    <property type="component" value="Chromosome"/>
</dbReference>
<keyword evidence="3" id="KW-1185">Reference proteome</keyword>
<gene>
    <name evidence="2" type="ORF">MACH26_39370</name>
</gene>
<sequence length="172" mass="19627">MSPYMCFDTPRLSIRPLDFGDAEMILTLNLDPDWKKYIGDRGVYDLDSAKRYIENGPMRMYRQQGFGVLAVREARSGEFVGTCGLLQRDNLKSPDIGFAFLASARGKGYAKEACLGLIEQMKKHGDWPYLEALVTPENQASISLLRKLGFEFKQNLPHFDPDKDTDLYRLTF</sequence>
<proteinExistence type="predicted"/>
<feature type="domain" description="N-acetyltransferase" evidence="1">
    <location>
        <begin position="12"/>
        <end position="172"/>
    </location>
</feature>
<evidence type="ECO:0000313" key="2">
    <source>
        <dbReference type="EMBL" id="BDX08416.1"/>
    </source>
</evidence>
<dbReference type="EMBL" id="AP027272">
    <property type="protein sequence ID" value="BDX08416.1"/>
    <property type="molecule type" value="Genomic_DNA"/>
</dbReference>
<dbReference type="SUPFAM" id="SSF55729">
    <property type="entry name" value="Acyl-CoA N-acyltransferases (Nat)"/>
    <property type="match status" value="1"/>
</dbReference>
<accession>A0AA48KR32</accession>
<dbReference type="InterPro" id="IPR016181">
    <property type="entry name" value="Acyl_CoA_acyltransferase"/>
</dbReference>
<dbReference type="Gene3D" id="3.40.630.30">
    <property type="match status" value="1"/>
</dbReference>
<dbReference type="InterPro" id="IPR051531">
    <property type="entry name" value="N-acetyltransferase"/>
</dbReference>
<dbReference type="Pfam" id="PF13302">
    <property type="entry name" value="Acetyltransf_3"/>
    <property type="match status" value="1"/>
</dbReference>
<reference evidence="2" key="1">
    <citation type="submission" date="2023-01" db="EMBL/GenBank/DDBJ databases">
        <title>Complete genome sequence of Planctobacterium marinum strain Dej080120_11.</title>
        <authorList>
            <person name="Ueki S."/>
            <person name="Maruyama F."/>
        </authorList>
    </citation>
    <scope>NUCLEOTIDE SEQUENCE</scope>
    <source>
        <strain evidence="2">Dej080120_11</strain>
    </source>
</reference>
<dbReference type="InterPro" id="IPR000182">
    <property type="entry name" value="GNAT_dom"/>
</dbReference>
<dbReference type="PROSITE" id="PS51186">
    <property type="entry name" value="GNAT"/>
    <property type="match status" value="1"/>
</dbReference>
<evidence type="ECO:0000259" key="1">
    <source>
        <dbReference type="PROSITE" id="PS51186"/>
    </source>
</evidence>
<name>A0AA48KR32_9ALTE</name>
<evidence type="ECO:0000313" key="3">
    <source>
        <dbReference type="Proteomes" id="UP001333710"/>
    </source>
</evidence>
<dbReference type="GO" id="GO:0016747">
    <property type="term" value="F:acyltransferase activity, transferring groups other than amino-acyl groups"/>
    <property type="evidence" value="ECO:0007669"/>
    <property type="project" value="InterPro"/>
</dbReference>
<organism evidence="2 3">
    <name type="scientific">Planctobacterium marinum</name>
    <dbReference type="NCBI Taxonomy" id="1631968"/>
    <lineage>
        <taxon>Bacteria</taxon>
        <taxon>Pseudomonadati</taxon>
        <taxon>Pseudomonadota</taxon>
        <taxon>Gammaproteobacteria</taxon>
        <taxon>Alteromonadales</taxon>
        <taxon>Alteromonadaceae</taxon>
        <taxon>Planctobacterium</taxon>
    </lineage>
</organism>
<dbReference type="PANTHER" id="PTHR43792">
    <property type="entry name" value="GNAT FAMILY, PUTATIVE (AFU_ORTHOLOGUE AFUA_3G00765)-RELATED-RELATED"/>
    <property type="match status" value="1"/>
</dbReference>
<protein>
    <submittedName>
        <fullName evidence="2">Alanine acetyltransferase</fullName>
    </submittedName>
</protein>
<dbReference type="RefSeq" id="WP_338294486.1">
    <property type="nucleotide sequence ID" value="NZ_AP027272.1"/>
</dbReference>